<evidence type="ECO:0000256" key="10">
    <source>
        <dbReference type="HAMAP-Rule" id="MF_00575"/>
    </source>
</evidence>
<keyword evidence="9 10" id="KW-0464">Manganese</keyword>
<comment type="function">
    <text evidence="10">Hydrolyzes the pyrophosphate bond of UDP-2,3-diacylglucosamine to yield 2,3-diacylglucosamine 1-phosphate (lipid X) and UMP by catalyzing the attack of water at the alpha-P atom. Involved in the biosynthesis of lipid A, a phosphorylated glycolipid that anchors the lipopolysaccharide to the outer membrane of the cell.</text>
</comment>
<comment type="catalytic activity">
    <reaction evidence="10">
        <text>UDP-2-N,3-O-bis[(3R)-3-hydroxytetradecanoyl]-alpha-D-glucosamine + H2O = 2-N,3-O-bis[(3R)-3-hydroxytetradecanoyl]-alpha-D-glucosaminyl 1-phosphate + UMP + 2 H(+)</text>
        <dbReference type="Rhea" id="RHEA:25213"/>
        <dbReference type="ChEBI" id="CHEBI:15377"/>
        <dbReference type="ChEBI" id="CHEBI:15378"/>
        <dbReference type="ChEBI" id="CHEBI:57865"/>
        <dbReference type="ChEBI" id="CHEBI:57957"/>
        <dbReference type="ChEBI" id="CHEBI:78847"/>
        <dbReference type="EC" id="3.6.1.54"/>
    </reaction>
</comment>
<keyword evidence="1 10" id="KW-1003">Cell membrane</keyword>
<name>A0AAX2J4V6_KINKI</name>
<evidence type="ECO:0000313" key="12">
    <source>
        <dbReference type="EMBL" id="SQH25486.1"/>
    </source>
</evidence>
<dbReference type="InterPro" id="IPR010138">
    <property type="entry name" value="UDP-diacylglucosamine_Hdrlase"/>
</dbReference>
<evidence type="ECO:0000313" key="13">
    <source>
        <dbReference type="Proteomes" id="UP000248598"/>
    </source>
</evidence>
<feature type="binding site" evidence="10">
    <location>
        <position position="9"/>
    </location>
    <ligand>
        <name>Mn(2+)</name>
        <dbReference type="ChEBI" id="CHEBI:29035"/>
        <label>1</label>
    </ligand>
</feature>
<dbReference type="GO" id="GO:0019897">
    <property type="term" value="C:extrinsic component of plasma membrane"/>
    <property type="evidence" value="ECO:0007669"/>
    <property type="project" value="UniProtKB-UniRule"/>
</dbReference>
<feature type="binding site" evidence="10">
    <location>
        <position position="160"/>
    </location>
    <ligand>
        <name>substrate</name>
    </ligand>
</feature>
<evidence type="ECO:0000256" key="1">
    <source>
        <dbReference type="ARBA" id="ARBA00022475"/>
    </source>
</evidence>
<dbReference type="Gene3D" id="3.60.21.10">
    <property type="match status" value="1"/>
</dbReference>
<dbReference type="GeneID" id="93262960"/>
<dbReference type="InterPro" id="IPR043461">
    <property type="entry name" value="LpxH-like"/>
</dbReference>
<feature type="binding site" evidence="10">
    <location>
        <position position="11"/>
    </location>
    <ligand>
        <name>Mn(2+)</name>
        <dbReference type="ChEBI" id="CHEBI:29035"/>
        <label>1</label>
    </ligand>
</feature>
<dbReference type="CDD" id="cd07398">
    <property type="entry name" value="MPP_YbbF-LpxH"/>
    <property type="match status" value="1"/>
</dbReference>
<dbReference type="RefSeq" id="WP_003786490.1">
    <property type="nucleotide sequence ID" value="NZ_CP045141.1"/>
</dbReference>
<dbReference type="EMBL" id="LS483426">
    <property type="protein sequence ID" value="SQH25486.1"/>
    <property type="molecule type" value="Genomic_DNA"/>
</dbReference>
<dbReference type="Proteomes" id="UP000248598">
    <property type="component" value="Chromosome 1"/>
</dbReference>
<comment type="cofactor">
    <cofactor evidence="10">
        <name>Mn(2+)</name>
        <dbReference type="ChEBI" id="CHEBI:29035"/>
    </cofactor>
    <text evidence="10">Binds 2 Mn(2+) ions per subunit in a binuclear metal center.</text>
</comment>
<evidence type="ECO:0000259" key="11">
    <source>
        <dbReference type="Pfam" id="PF00149"/>
    </source>
</evidence>
<feature type="binding site" evidence="10">
    <location>
        <position position="167"/>
    </location>
    <ligand>
        <name>substrate</name>
    </ligand>
</feature>
<proteinExistence type="inferred from homology"/>
<feature type="binding site" evidence="10">
    <location>
        <begin position="79"/>
        <end position="80"/>
    </location>
    <ligand>
        <name>substrate</name>
    </ligand>
</feature>
<feature type="binding site" evidence="10">
    <location>
        <position position="79"/>
    </location>
    <ligand>
        <name>Mn(2+)</name>
        <dbReference type="ChEBI" id="CHEBI:29035"/>
        <label>2</label>
    </ligand>
</feature>
<feature type="binding site" evidence="10">
    <location>
        <position position="197"/>
    </location>
    <ligand>
        <name>Mn(2+)</name>
        <dbReference type="ChEBI" id="CHEBI:29035"/>
        <label>1</label>
    </ligand>
</feature>
<evidence type="ECO:0000256" key="2">
    <source>
        <dbReference type="ARBA" id="ARBA00022516"/>
    </source>
</evidence>
<comment type="pathway">
    <text evidence="10">Glycolipid biosynthesis; lipid IV(A) biosynthesis; lipid IV(A) from (3R)-3-hydroxytetradecanoyl-[acyl-carrier-protein] and UDP-N-acetyl-alpha-D-glucosamine: step 4/6.</text>
</comment>
<sequence>MKPTLLIADLHLSDHTPDLNDLFAQFLRDQAGKAAALYILGDLFEAWMGDDDDSQTAQQVAQQIHAFSQTAPVYFIAGNRDFALGKAYAQRAGMTLLPEQTPLSLHGNMVLLTHGDEMCTEDVRYLRYRKIIRNPLVLKLLLRLPFAKRKQIAEQIRAKSRQQKQHNYGISDVTEQGVQAALCQFPDTQIIIHGHTHRPNVHEHTFQNRRVMRYVLPDWFDGKGGYLAVDELGCRMVSLP</sequence>
<keyword evidence="2 10" id="KW-0444">Lipid biosynthesis</keyword>
<dbReference type="GO" id="GO:0009245">
    <property type="term" value="P:lipid A biosynthetic process"/>
    <property type="evidence" value="ECO:0007669"/>
    <property type="project" value="UniProtKB-UniRule"/>
</dbReference>
<feature type="binding site" evidence="10">
    <location>
        <position position="122"/>
    </location>
    <ligand>
        <name>substrate</name>
    </ligand>
</feature>
<keyword evidence="7 10" id="KW-0443">Lipid metabolism</keyword>
<feature type="binding site" evidence="10">
    <location>
        <position position="164"/>
    </location>
    <ligand>
        <name>substrate</name>
    </ligand>
</feature>
<dbReference type="EC" id="3.6.1.54" evidence="10"/>
<dbReference type="GO" id="GO:0008758">
    <property type="term" value="F:UDP-2,3-diacylglucosamine hydrolase activity"/>
    <property type="evidence" value="ECO:0007669"/>
    <property type="project" value="UniProtKB-UniRule"/>
</dbReference>
<accession>A0AAX2J4V6</accession>
<dbReference type="PANTHER" id="PTHR34990:SF1">
    <property type="entry name" value="UDP-2,3-DIACYLGLUCOSAMINE HYDROLASE"/>
    <property type="match status" value="1"/>
</dbReference>
<dbReference type="SUPFAM" id="SSF56300">
    <property type="entry name" value="Metallo-dependent phosphatases"/>
    <property type="match status" value="1"/>
</dbReference>
<feature type="binding site" evidence="10">
    <location>
        <position position="42"/>
    </location>
    <ligand>
        <name>Mn(2+)</name>
        <dbReference type="ChEBI" id="CHEBI:29035"/>
        <label>1</label>
    </ligand>
</feature>
<dbReference type="InterPro" id="IPR004843">
    <property type="entry name" value="Calcineurin-like_PHP"/>
</dbReference>
<dbReference type="NCBIfam" id="TIGR01854">
    <property type="entry name" value="lipid_A_lpxH"/>
    <property type="match status" value="1"/>
</dbReference>
<gene>
    <name evidence="10 12" type="primary">lpxH</name>
    <name evidence="12" type="ORF">NCTC10529_01686</name>
</gene>
<keyword evidence="5 10" id="KW-0479">Metal-binding</keyword>
<feature type="binding site" evidence="10">
    <location>
        <position position="195"/>
    </location>
    <ligand>
        <name>Mn(2+)</name>
        <dbReference type="ChEBI" id="CHEBI:29035"/>
        <label>2</label>
    </ligand>
</feature>
<keyword evidence="3 10" id="KW-0997">Cell inner membrane</keyword>
<feature type="binding site" evidence="10">
    <location>
        <position position="195"/>
    </location>
    <ligand>
        <name>substrate</name>
    </ligand>
</feature>
<keyword evidence="8 10" id="KW-0472">Membrane</keyword>
<organism evidence="12 13">
    <name type="scientific">Kingella kingae</name>
    <dbReference type="NCBI Taxonomy" id="504"/>
    <lineage>
        <taxon>Bacteria</taxon>
        <taxon>Pseudomonadati</taxon>
        <taxon>Pseudomonadota</taxon>
        <taxon>Betaproteobacteria</taxon>
        <taxon>Neisseriales</taxon>
        <taxon>Neisseriaceae</taxon>
        <taxon>Kingella</taxon>
    </lineage>
</organism>
<evidence type="ECO:0000256" key="8">
    <source>
        <dbReference type="ARBA" id="ARBA00023136"/>
    </source>
</evidence>
<dbReference type="InterPro" id="IPR029052">
    <property type="entry name" value="Metallo-depent_PP-like"/>
</dbReference>
<dbReference type="AlphaFoldDB" id="A0AAX2J4V6"/>
<evidence type="ECO:0000256" key="6">
    <source>
        <dbReference type="ARBA" id="ARBA00022801"/>
    </source>
</evidence>
<protein>
    <recommendedName>
        <fullName evidence="10">UDP-2,3-diacylglucosamine hydrolase</fullName>
        <ecNumber evidence="10">3.6.1.54</ecNumber>
    </recommendedName>
    <alternativeName>
        <fullName evidence="10">UDP-2,3-diacylglucosamine diphosphatase</fullName>
    </alternativeName>
</protein>
<dbReference type="Pfam" id="PF00149">
    <property type="entry name" value="Metallophos"/>
    <property type="match status" value="1"/>
</dbReference>
<keyword evidence="4 10" id="KW-0441">Lipid A biosynthesis</keyword>
<dbReference type="NCBIfam" id="NF003743">
    <property type="entry name" value="PRK05340.1"/>
    <property type="match status" value="1"/>
</dbReference>
<dbReference type="GO" id="GO:0030145">
    <property type="term" value="F:manganese ion binding"/>
    <property type="evidence" value="ECO:0007669"/>
    <property type="project" value="UniProtKB-UniRule"/>
</dbReference>
<feature type="binding site" evidence="10">
    <location>
        <position position="42"/>
    </location>
    <ligand>
        <name>Mn(2+)</name>
        <dbReference type="ChEBI" id="CHEBI:29035"/>
        <label>2</label>
    </ligand>
</feature>
<dbReference type="PANTHER" id="PTHR34990">
    <property type="entry name" value="UDP-2,3-DIACYLGLUCOSAMINE HYDROLASE-RELATED"/>
    <property type="match status" value="1"/>
</dbReference>
<evidence type="ECO:0000256" key="7">
    <source>
        <dbReference type="ARBA" id="ARBA00023098"/>
    </source>
</evidence>
<evidence type="ECO:0000256" key="9">
    <source>
        <dbReference type="ARBA" id="ARBA00023211"/>
    </source>
</evidence>
<keyword evidence="6 10" id="KW-0378">Hydrolase</keyword>
<reference evidence="12 13" key="1">
    <citation type="submission" date="2018-06" db="EMBL/GenBank/DDBJ databases">
        <authorList>
            <consortium name="Pathogen Informatics"/>
            <person name="Doyle S."/>
        </authorList>
    </citation>
    <scope>NUCLEOTIDE SEQUENCE [LARGE SCALE GENOMIC DNA]</scope>
    <source>
        <strain evidence="12 13">NCTC10529</strain>
    </source>
</reference>
<evidence type="ECO:0000256" key="4">
    <source>
        <dbReference type="ARBA" id="ARBA00022556"/>
    </source>
</evidence>
<evidence type="ECO:0000256" key="5">
    <source>
        <dbReference type="ARBA" id="ARBA00022723"/>
    </source>
</evidence>
<dbReference type="GO" id="GO:0005737">
    <property type="term" value="C:cytoplasm"/>
    <property type="evidence" value="ECO:0007669"/>
    <property type="project" value="InterPro"/>
</dbReference>
<feature type="binding site" evidence="10">
    <location>
        <position position="114"/>
    </location>
    <ligand>
        <name>Mn(2+)</name>
        <dbReference type="ChEBI" id="CHEBI:29035"/>
        <label>2</label>
    </ligand>
</feature>
<dbReference type="HAMAP" id="MF_00575">
    <property type="entry name" value="LpxH"/>
    <property type="match status" value="1"/>
</dbReference>
<evidence type="ECO:0000256" key="3">
    <source>
        <dbReference type="ARBA" id="ARBA00022519"/>
    </source>
</evidence>
<comment type="subcellular location">
    <subcellularLocation>
        <location evidence="10">Cell inner membrane</location>
        <topology evidence="10">Peripheral membrane protein</topology>
        <orientation evidence="10">Cytoplasmic side</orientation>
    </subcellularLocation>
</comment>
<comment type="similarity">
    <text evidence="10">Belongs to the LpxH family.</text>
</comment>
<feature type="domain" description="Calcineurin-like phosphoesterase" evidence="11">
    <location>
        <begin position="3"/>
        <end position="199"/>
    </location>
</feature>